<proteinExistence type="predicted"/>
<comment type="caution">
    <text evidence="1">The sequence shown here is derived from an EMBL/GenBank/DDBJ whole genome shotgun (WGS) entry which is preliminary data.</text>
</comment>
<sequence>MSERAISTVQPFNVQSAADAKVKLDEMIAQHQRSTPAANKLSNLLGDPSFLRSIDHGGQHGASDGHALPGGASFDRLQDAVTEARAEAGDPISRAIAGELSDINDSGYLHQKQTADALRVLGMKDDVIRQVLAGEPVSRAEHESVQRWKSEAMKDEKWRAAYLKGDPDCVRQMTNAMVVLTSPIKEDAA</sequence>
<evidence type="ECO:0000313" key="1">
    <source>
        <dbReference type="EMBL" id="OAF11777.1"/>
    </source>
</evidence>
<organism evidence="1 2">
    <name type="scientific">Bradyrhizobium centrolobii</name>
    <dbReference type="NCBI Taxonomy" id="1505087"/>
    <lineage>
        <taxon>Bacteria</taxon>
        <taxon>Pseudomonadati</taxon>
        <taxon>Pseudomonadota</taxon>
        <taxon>Alphaproteobacteria</taxon>
        <taxon>Hyphomicrobiales</taxon>
        <taxon>Nitrobacteraceae</taxon>
        <taxon>Bradyrhizobium</taxon>
    </lineage>
</organism>
<protein>
    <submittedName>
        <fullName evidence="1">Uncharacterized protein</fullName>
    </submittedName>
</protein>
<dbReference type="Proteomes" id="UP000076959">
    <property type="component" value="Unassembled WGS sequence"/>
</dbReference>
<dbReference type="AlphaFoldDB" id="A0A176YWM2"/>
<accession>A0A176YWM2</accession>
<reference evidence="1 2" key="1">
    <citation type="submission" date="2016-03" db="EMBL/GenBank/DDBJ databases">
        <title>Draft Genome Sequence of the Strain BR 10245 (Bradyrhizobium sp.) isolated from nodules of Centrolobium paraense.</title>
        <authorList>
            <person name="Simoes-Araujo J.L.Sr."/>
            <person name="Barauna A.C."/>
            <person name="Silva K."/>
            <person name="Zilli J.E."/>
        </authorList>
    </citation>
    <scope>NUCLEOTIDE SEQUENCE [LARGE SCALE GENOMIC DNA]</scope>
    <source>
        <strain evidence="1 2">BR 10245</strain>
    </source>
</reference>
<dbReference type="EMBL" id="LUUB01000045">
    <property type="protein sequence ID" value="OAF11777.1"/>
    <property type="molecule type" value="Genomic_DNA"/>
</dbReference>
<keyword evidence="2" id="KW-1185">Reference proteome</keyword>
<evidence type="ECO:0000313" key="2">
    <source>
        <dbReference type="Proteomes" id="UP000076959"/>
    </source>
</evidence>
<dbReference type="RefSeq" id="WP_063699197.1">
    <property type="nucleotide sequence ID" value="NZ_LUUB01000045.1"/>
</dbReference>
<name>A0A176YWM2_9BRAD</name>
<gene>
    <name evidence="1" type="ORF">AYJ54_07915</name>
</gene>
<dbReference type="STRING" id="1505087.AYJ54_07915"/>